<sequence length="921" mass="101349">MPDTIDIYSLLPEVYRRKDAQRGYPLKALLRIISEQAMVLKADIDRLWDNFFVETADDWVLPYIGDLIGNIPIYAAARGSRADNAKTISYRLRKGTLPMLEELARDVTGWSIHATAFFEILTWTQNMNHLRRNVGTINVRDMDLCDRVHTAFDAASHTIDIRPFAPAAGLHHIPRVGFFIWRLSGYELRDVQPRPTEENDFGYCFNPLGIRQHLFHSPFAESDDTGLAGEIHIAKPIRRMAFTAARETYFGDDKSVGIRIDNATQTPADIACMDLSQWQQRTDGRIGVDVINGRFSLPPELVGEDIDITVNLHYGFSADVGGGAYERRDDPTVRDPRNWALTHPDEPGVVFYVPGDHDTLQAALAAWRPETHPRLLIQIKDSRTYRETLTFNQNTNNRENVQIIIQAENKQRPMIIGDLIVPDTRNPARLSVKGILIEGQIQVAAPGDLTVNKGLDLLEVSHATLVPGIHLDEDAAPLQPETPSMIVSADNDPLEVRIDHSIVGPLRMAPDMRSVHIRDSIVDNLAAIGMGQVYPALASGELNPADAAAAAGKPFTVRIGSETHTLSLAAAPTSLDGIADGLQAALRSAPGATRAFTEARVMRPSGINRVIILQHFPRRIHIDDGEAAGLLRLNPAGAVELRVFVGTTMGDPATLTQPPQLTVFKETVVDESLGAEEFTVTLSAVPADGLGAADDLQAVLRARPELGTDTVVRFEDDRLVVCSMQEGVTLRFATTHADPLGAVVLGLRNTLPAIGYDAAGIVPAPECHIENSTVMGAVSVRAMQAASNSIFTDAVTVQRQQIGCVRFSYVPPDSVTPRRFRCEPDRAMDFAARNGTGTEAVIARQEAGRRVRPQFTTRRYGLPAYAQLSQDCAREIRTGADNTSEMGVFNSLMQPQREANLRIRFQEYLPFGLEYGLIYVN</sequence>
<organism evidence="1 2">
    <name type="scientific">Desulfococcus multivorans DSM 2059</name>
    <dbReference type="NCBI Taxonomy" id="1121405"/>
    <lineage>
        <taxon>Bacteria</taxon>
        <taxon>Pseudomonadati</taxon>
        <taxon>Thermodesulfobacteriota</taxon>
        <taxon>Desulfobacteria</taxon>
        <taxon>Desulfobacterales</taxon>
        <taxon>Desulfococcaceae</taxon>
        <taxon>Desulfococcus</taxon>
    </lineage>
</organism>
<dbReference type="OrthoDB" id="626916at2"/>
<proteinExistence type="predicted"/>
<keyword evidence="2" id="KW-1185">Reference proteome</keyword>
<dbReference type="STRING" id="897.B2D07_13125"/>
<evidence type="ECO:0000313" key="1">
    <source>
        <dbReference type="EMBL" id="EPR43052.1"/>
    </source>
</evidence>
<dbReference type="PATRIC" id="fig|1121405.3.peg.739"/>
<evidence type="ECO:0000313" key="2">
    <source>
        <dbReference type="Proteomes" id="UP000014977"/>
    </source>
</evidence>
<gene>
    <name evidence="1" type="ORF">dsmv_1418</name>
</gene>
<protein>
    <submittedName>
        <fullName evidence="1">Uncharacterized protein</fullName>
    </submittedName>
</protein>
<dbReference type="eggNOG" id="COG3292">
    <property type="taxonomic scope" value="Bacteria"/>
</dbReference>
<dbReference type="EMBL" id="ATHJ01000059">
    <property type="protein sequence ID" value="EPR43052.1"/>
    <property type="molecule type" value="Genomic_DNA"/>
</dbReference>
<dbReference type="RefSeq" id="WP_020875765.1">
    <property type="nucleotide sequence ID" value="NZ_ATHJ01000059.1"/>
</dbReference>
<dbReference type="AlphaFoldDB" id="S7U127"/>
<comment type="caution">
    <text evidence="1">The sequence shown here is derived from an EMBL/GenBank/DDBJ whole genome shotgun (WGS) entry which is preliminary data.</text>
</comment>
<name>S7U127_DESML</name>
<reference evidence="1 2" key="1">
    <citation type="journal article" date="2013" name="Genome Announc.">
        <title>Draft genome sequences for three mercury-methylating, sulfate-reducing bacteria.</title>
        <authorList>
            <person name="Brown S.D."/>
            <person name="Hurt R.A.Jr."/>
            <person name="Gilmour C.C."/>
            <person name="Elias D.A."/>
        </authorList>
    </citation>
    <scope>NUCLEOTIDE SEQUENCE [LARGE SCALE GENOMIC DNA]</scope>
    <source>
        <strain evidence="1 2">DSM 2059</strain>
    </source>
</reference>
<accession>S7U127</accession>
<dbReference type="Proteomes" id="UP000014977">
    <property type="component" value="Unassembled WGS sequence"/>
</dbReference>